<dbReference type="Proteomes" id="UP000612893">
    <property type="component" value="Unassembled WGS sequence"/>
</dbReference>
<dbReference type="SMART" id="SM00867">
    <property type="entry name" value="YceI"/>
    <property type="match status" value="1"/>
</dbReference>
<evidence type="ECO:0000259" key="3">
    <source>
        <dbReference type="SMART" id="SM00867"/>
    </source>
</evidence>
<dbReference type="InterPro" id="IPR007372">
    <property type="entry name" value="Lipid/polyisoprenoid-bd_YceI"/>
</dbReference>
<keyword evidence="2" id="KW-1133">Transmembrane helix</keyword>
<proteinExistence type="inferred from homology"/>
<keyword evidence="5" id="KW-1185">Reference proteome</keyword>
<feature type="domain" description="Lipid/polyisoprenoid-binding YceI-like" evidence="3">
    <location>
        <begin position="61"/>
        <end position="238"/>
    </location>
</feature>
<evidence type="ECO:0000256" key="2">
    <source>
        <dbReference type="SAM" id="Phobius"/>
    </source>
</evidence>
<dbReference type="Pfam" id="PF04264">
    <property type="entry name" value="YceI"/>
    <property type="match status" value="1"/>
</dbReference>
<feature type="transmembrane region" description="Helical" evidence="2">
    <location>
        <begin position="6"/>
        <end position="26"/>
    </location>
</feature>
<dbReference type="AlphaFoldDB" id="A0A934KET7"/>
<dbReference type="SUPFAM" id="SSF101874">
    <property type="entry name" value="YceI-like"/>
    <property type="match status" value="1"/>
</dbReference>
<dbReference type="EMBL" id="JAEKNR010000224">
    <property type="protein sequence ID" value="MBJ7600840.1"/>
    <property type="molecule type" value="Genomic_DNA"/>
</dbReference>
<reference evidence="4" key="1">
    <citation type="submission" date="2020-10" db="EMBL/GenBank/DDBJ databases">
        <title>Ca. Dormibacterota MAGs.</title>
        <authorList>
            <person name="Montgomery K."/>
        </authorList>
    </citation>
    <scope>NUCLEOTIDE SEQUENCE [LARGE SCALE GENOMIC DNA]</scope>
    <source>
        <strain evidence="4">SC8812_S17_10</strain>
    </source>
</reference>
<sequence>MRRGAIGIVAVVAVVALGAIGAYLYFFSGLRSAPKPLALASPNASASPSASAGQSGALAGTWTVAQGSLAGYRVREQFVGQNSPHEAVARTTAVSGGLTVQPSSGAFQATGVSFTAQLSGLQSVDQVAGYNVSQRDRFVSRSLGVQQYPDATFKAASVSVPASAGNGQEVSLTVPGQLTIHGVTKDATATLKGRLNGSQLDLAGSSPATMTDFGITPPQVPFTTSESTVTIEFNLVLSRAP</sequence>
<keyword evidence="2" id="KW-0472">Membrane</keyword>
<evidence type="ECO:0000313" key="5">
    <source>
        <dbReference type="Proteomes" id="UP000612893"/>
    </source>
</evidence>
<comment type="similarity">
    <text evidence="1">Belongs to the UPF0312 family.</text>
</comment>
<organism evidence="4 5">
    <name type="scientific">Candidatus Nephthysia bennettiae</name>
    <dbReference type="NCBI Taxonomy" id="3127016"/>
    <lineage>
        <taxon>Bacteria</taxon>
        <taxon>Bacillati</taxon>
        <taxon>Candidatus Dormiibacterota</taxon>
        <taxon>Candidatus Dormibacteria</taxon>
        <taxon>Candidatus Dormibacterales</taxon>
        <taxon>Candidatus Dormibacteraceae</taxon>
        <taxon>Candidatus Nephthysia</taxon>
    </lineage>
</organism>
<name>A0A934KET7_9BACT</name>
<protein>
    <submittedName>
        <fullName evidence="4">YceI family protein</fullName>
    </submittedName>
</protein>
<dbReference type="PANTHER" id="PTHR34406:SF1">
    <property type="entry name" value="PROTEIN YCEI"/>
    <property type="match status" value="1"/>
</dbReference>
<keyword evidence="2" id="KW-0812">Transmembrane</keyword>
<dbReference type="Gene3D" id="2.40.128.110">
    <property type="entry name" value="Lipid/polyisoprenoid-binding, YceI-like"/>
    <property type="match status" value="1"/>
</dbReference>
<dbReference type="InterPro" id="IPR036761">
    <property type="entry name" value="TTHA0802/YceI-like_sf"/>
</dbReference>
<evidence type="ECO:0000256" key="1">
    <source>
        <dbReference type="ARBA" id="ARBA00008812"/>
    </source>
</evidence>
<comment type="caution">
    <text evidence="4">The sequence shown here is derived from an EMBL/GenBank/DDBJ whole genome shotgun (WGS) entry which is preliminary data.</text>
</comment>
<evidence type="ECO:0000313" key="4">
    <source>
        <dbReference type="EMBL" id="MBJ7600840.1"/>
    </source>
</evidence>
<dbReference type="RefSeq" id="WP_338204818.1">
    <property type="nucleotide sequence ID" value="NZ_JAEKNR010000224.1"/>
</dbReference>
<dbReference type="PANTHER" id="PTHR34406">
    <property type="entry name" value="PROTEIN YCEI"/>
    <property type="match status" value="1"/>
</dbReference>
<gene>
    <name evidence="4" type="ORF">JF922_22575</name>
</gene>
<accession>A0A934KET7</accession>